<dbReference type="AlphaFoldDB" id="Q6MD72"/>
<dbReference type="RefSeq" id="WP_011175303.1">
    <property type="nucleotide sequence ID" value="NC_005861.2"/>
</dbReference>
<proteinExistence type="predicted"/>
<dbReference type="PRINTS" id="PR00507">
    <property type="entry name" value="N12N6MTFRASE"/>
</dbReference>
<dbReference type="GO" id="GO:0070043">
    <property type="term" value="F:rRNA (guanine-N7-)-methyltransferase activity"/>
    <property type="evidence" value="ECO:0007669"/>
    <property type="project" value="TreeGrafter"/>
</dbReference>
<evidence type="ECO:0000256" key="1">
    <source>
        <dbReference type="ARBA" id="ARBA00022603"/>
    </source>
</evidence>
<dbReference type="GO" id="GO:0003723">
    <property type="term" value="F:RNA binding"/>
    <property type="evidence" value="ECO:0007669"/>
    <property type="project" value="UniProtKB-UniRule"/>
</dbReference>
<dbReference type="InterPro" id="IPR029063">
    <property type="entry name" value="SAM-dependent_MTases_sf"/>
</dbReference>
<dbReference type="SMART" id="SM00981">
    <property type="entry name" value="THUMP"/>
    <property type="match status" value="1"/>
</dbReference>
<keyword evidence="6" id="KW-1185">Reference proteome</keyword>
<protein>
    <recommendedName>
        <fullName evidence="4">THUMP domain-containing protein</fullName>
    </recommendedName>
</protein>
<dbReference type="STRING" id="264201.pc0753"/>
<gene>
    <name evidence="5" type="ORF">PC_RS03620</name>
</gene>
<dbReference type="InterPro" id="IPR000241">
    <property type="entry name" value="RlmKL-like_Mtase"/>
</dbReference>
<dbReference type="InterPro" id="IPR054170">
    <property type="entry name" value="RlmL_1st"/>
</dbReference>
<dbReference type="Gene3D" id="3.40.50.150">
    <property type="entry name" value="Vaccinia Virus protein VP39"/>
    <property type="match status" value="1"/>
</dbReference>
<evidence type="ECO:0000313" key="5">
    <source>
        <dbReference type="EMBL" id="CAF23477.1"/>
    </source>
</evidence>
<reference evidence="5 6" key="1">
    <citation type="journal article" date="2004" name="Science">
        <title>Illuminating the evolutionary history of chlamydiae.</title>
        <authorList>
            <person name="Horn M."/>
            <person name="Collingro A."/>
            <person name="Schmitz-Esser S."/>
            <person name="Beier C.L."/>
            <person name="Purkhold U."/>
            <person name="Fartmann B."/>
            <person name="Brandt P."/>
            <person name="Nyakatura G.J."/>
            <person name="Droege M."/>
            <person name="Frishman D."/>
            <person name="Rattei T."/>
            <person name="Mewes H."/>
            <person name="Wagner M."/>
        </authorList>
    </citation>
    <scope>NUCLEOTIDE SEQUENCE [LARGE SCALE GENOMIC DNA]</scope>
    <source>
        <strain evidence="5 6">UWE25</strain>
    </source>
</reference>
<dbReference type="PANTHER" id="PTHR47313">
    <property type="entry name" value="RIBOSOMAL RNA LARGE SUBUNIT METHYLTRANSFERASE K/L"/>
    <property type="match status" value="1"/>
</dbReference>
<dbReference type="eggNOG" id="COG0116">
    <property type="taxonomic scope" value="Bacteria"/>
</dbReference>
<dbReference type="Pfam" id="PF01170">
    <property type="entry name" value="UPF0020"/>
    <property type="match status" value="1"/>
</dbReference>
<keyword evidence="2" id="KW-0808">Transferase</keyword>
<evidence type="ECO:0000256" key="3">
    <source>
        <dbReference type="PROSITE-ProRule" id="PRU00529"/>
    </source>
</evidence>
<dbReference type="GO" id="GO:0008990">
    <property type="term" value="F:rRNA (guanine-N2-)-methyltransferase activity"/>
    <property type="evidence" value="ECO:0007669"/>
    <property type="project" value="TreeGrafter"/>
</dbReference>
<dbReference type="InterPro" id="IPR004114">
    <property type="entry name" value="THUMP_dom"/>
</dbReference>
<dbReference type="Proteomes" id="UP000000529">
    <property type="component" value="Chromosome"/>
</dbReference>
<dbReference type="CDD" id="cd02440">
    <property type="entry name" value="AdoMet_MTases"/>
    <property type="match status" value="1"/>
</dbReference>
<dbReference type="PANTHER" id="PTHR47313:SF1">
    <property type="entry name" value="RIBOSOMAL RNA LARGE SUBUNIT METHYLTRANSFERASE K_L"/>
    <property type="match status" value="1"/>
</dbReference>
<dbReference type="PROSITE" id="PS51165">
    <property type="entry name" value="THUMP"/>
    <property type="match status" value="1"/>
</dbReference>
<dbReference type="HOGENOM" id="CLU_032119_3_0_0"/>
<dbReference type="Pfam" id="PF22020">
    <property type="entry name" value="RlmL_1st"/>
    <property type="match status" value="1"/>
</dbReference>
<dbReference type="OrthoDB" id="9809404at2"/>
<evidence type="ECO:0000256" key="2">
    <source>
        <dbReference type="ARBA" id="ARBA00022679"/>
    </source>
</evidence>
<dbReference type="EMBL" id="BX908798">
    <property type="protein sequence ID" value="CAF23477.1"/>
    <property type="molecule type" value="Genomic_DNA"/>
</dbReference>
<organism evidence="5 6">
    <name type="scientific">Protochlamydia amoebophila (strain UWE25)</name>
    <dbReference type="NCBI Taxonomy" id="264201"/>
    <lineage>
        <taxon>Bacteria</taxon>
        <taxon>Pseudomonadati</taxon>
        <taxon>Chlamydiota</taxon>
        <taxon>Chlamydiia</taxon>
        <taxon>Parachlamydiales</taxon>
        <taxon>Parachlamydiaceae</taxon>
        <taxon>Candidatus Protochlamydia</taxon>
    </lineage>
</organism>
<evidence type="ECO:0000313" key="6">
    <source>
        <dbReference type="Proteomes" id="UP000000529"/>
    </source>
</evidence>
<keyword evidence="3" id="KW-0694">RNA-binding</keyword>
<accession>Q6MD72</accession>
<dbReference type="Pfam" id="PF02926">
    <property type="entry name" value="THUMP"/>
    <property type="match status" value="1"/>
</dbReference>
<dbReference type="SUPFAM" id="SSF53335">
    <property type="entry name" value="S-adenosyl-L-methionine-dependent methyltransferases"/>
    <property type="match status" value="1"/>
</dbReference>
<dbReference type="Gene3D" id="3.30.2130.30">
    <property type="match status" value="1"/>
</dbReference>
<dbReference type="CDD" id="cd11715">
    <property type="entry name" value="THUMP_AdoMetMT"/>
    <property type="match status" value="1"/>
</dbReference>
<feature type="domain" description="THUMP" evidence="4">
    <location>
        <begin position="48"/>
        <end position="159"/>
    </location>
</feature>
<dbReference type="KEGG" id="pcu:PC_RS03620"/>
<keyword evidence="1" id="KW-0489">Methyltransferase</keyword>
<evidence type="ECO:0000259" key="4">
    <source>
        <dbReference type="PROSITE" id="PS51165"/>
    </source>
</evidence>
<name>Q6MD72_PARUW</name>
<sequence length="380" mass="43206">MNGEKKLLFVSCASALEPLLLEELQELGLTDLQTGYRGVFINQWNWADIYKINYASRLATRVLLPLSRFRCFDRKSLYRHIYDIDWSLYLKEGNTFAIDANVHHRELRNSLFAAQVVKDAICDQLRHKVGRRPSVDVQQPHVQLNLYIQHSLAIISFDTSGTPLHKRGYRQETVEAPLQETLAAAILRLAKYSADKVFLDPCCGSGTLLIEAALMASQTPPGYLRQKWGFMNHPDYQANEWLKVRNRLDEHRKTIQPGHLFGIDINKSAVWATKTNLKAAGFGQAVEVLQADFREFSPTVPPDLIVTNPPHGKRLEEEDQLRPFYRSLGDFMKKKTARPAQGFVFTGNLELAKEVGLAASKRHVLNNGGIDSRLLAYELY</sequence>